<gene>
    <name evidence="1" type="ORF">H2LOC_015775</name>
</gene>
<evidence type="ECO:0000313" key="1">
    <source>
        <dbReference type="EMBL" id="QGM47029.1"/>
    </source>
</evidence>
<dbReference type="OrthoDB" id="7997481at2"/>
<dbReference type="KEGG" id="mhey:H2LOC_015775"/>
<reference evidence="1 2" key="1">
    <citation type="submission" date="2019-11" db="EMBL/GenBank/DDBJ databases">
        <title>The genome sequence of Methylocystis heyeri.</title>
        <authorList>
            <person name="Oshkin I.Y."/>
            <person name="Miroshnikov K."/>
            <person name="Dedysh S.N."/>
        </authorList>
    </citation>
    <scope>NUCLEOTIDE SEQUENCE [LARGE SCALE GENOMIC DNA]</scope>
    <source>
        <strain evidence="1 2">H2</strain>
    </source>
</reference>
<accession>A0A6B8KHE2</accession>
<protein>
    <submittedName>
        <fullName evidence="1">Csp1 family four helix bundle copper storage protein</fullName>
    </submittedName>
</protein>
<dbReference type="Proteomes" id="UP000309061">
    <property type="component" value="Chromosome"/>
</dbReference>
<dbReference type="InterPro" id="IPR006311">
    <property type="entry name" value="TAT_signal"/>
</dbReference>
<dbReference type="AlphaFoldDB" id="A0A6B8KHE2"/>
<evidence type="ECO:0000313" key="2">
    <source>
        <dbReference type="Proteomes" id="UP000309061"/>
    </source>
</evidence>
<dbReference type="Gene3D" id="1.20.1270.360">
    <property type="match status" value="1"/>
</dbReference>
<dbReference type="InterPro" id="IPR005560">
    <property type="entry name" value="Csp_YhjQ"/>
</dbReference>
<proteinExistence type="predicted"/>
<sequence length="190" mass="19709">MSPAMPRSVGEMQLPRLTPIVAMRPLREANFPSGSLVVFRELWKMKRRSFIAGIGAAAYGSSALAGQAPAVPAAAAPAAPRKPYKTLAETSAKCLEASRDCLRKSFERLSAKDPSLADCASLASEVAAACAALEALAGTGAPFAVGFARTAADLCLACKKECEKFPQIAECLALGAACRTCAEECRKAAG</sequence>
<dbReference type="InterPro" id="IPR030913">
    <property type="entry name" value="Csp1_Cys_rich"/>
</dbReference>
<organism evidence="1 2">
    <name type="scientific">Methylocystis heyeri</name>
    <dbReference type="NCBI Taxonomy" id="391905"/>
    <lineage>
        <taxon>Bacteria</taxon>
        <taxon>Pseudomonadati</taxon>
        <taxon>Pseudomonadota</taxon>
        <taxon>Alphaproteobacteria</taxon>
        <taxon>Hyphomicrobiales</taxon>
        <taxon>Methylocystaceae</taxon>
        <taxon>Methylocystis</taxon>
    </lineage>
</organism>
<dbReference type="NCBIfam" id="TIGR04401">
    <property type="entry name" value="TAT_Cys_rich"/>
    <property type="match status" value="1"/>
</dbReference>
<dbReference type="Pfam" id="PF03860">
    <property type="entry name" value="Csp"/>
    <property type="match status" value="1"/>
</dbReference>
<name>A0A6B8KHE2_9HYPH</name>
<dbReference type="PROSITE" id="PS51318">
    <property type="entry name" value="TAT"/>
    <property type="match status" value="1"/>
</dbReference>
<dbReference type="EMBL" id="CP046052">
    <property type="protein sequence ID" value="QGM47029.1"/>
    <property type="molecule type" value="Genomic_DNA"/>
</dbReference>
<keyword evidence="2" id="KW-1185">Reference proteome</keyword>